<dbReference type="Proteomes" id="UP000886595">
    <property type="component" value="Unassembled WGS sequence"/>
</dbReference>
<evidence type="ECO:0000313" key="3">
    <source>
        <dbReference type="Proteomes" id="UP000886595"/>
    </source>
</evidence>
<proteinExistence type="predicted"/>
<feature type="compositionally biased region" description="Basic residues" evidence="1">
    <location>
        <begin position="35"/>
        <end position="46"/>
    </location>
</feature>
<feature type="region of interest" description="Disordered" evidence="1">
    <location>
        <begin position="29"/>
        <end position="49"/>
    </location>
</feature>
<dbReference type="Pfam" id="PF05904">
    <property type="entry name" value="DUF863"/>
    <property type="match status" value="1"/>
</dbReference>
<dbReference type="AlphaFoldDB" id="A0A8X7RZQ7"/>
<gene>
    <name evidence="2" type="ORF">Bca52824_034346</name>
</gene>
<dbReference type="PANTHER" id="PTHR33167:SF64">
    <property type="entry name" value="F16A14.15"/>
    <property type="match status" value="1"/>
</dbReference>
<accession>A0A8X7RZQ7</accession>
<dbReference type="OrthoDB" id="630817at2759"/>
<evidence type="ECO:0000256" key="1">
    <source>
        <dbReference type="SAM" id="MobiDB-lite"/>
    </source>
</evidence>
<feature type="compositionally biased region" description="Polar residues" evidence="1">
    <location>
        <begin position="120"/>
        <end position="129"/>
    </location>
</feature>
<organism evidence="2 3">
    <name type="scientific">Brassica carinata</name>
    <name type="common">Ethiopian mustard</name>
    <name type="synonym">Abyssinian cabbage</name>
    <dbReference type="NCBI Taxonomy" id="52824"/>
    <lineage>
        <taxon>Eukaryota</taxon>
        <taxon>Viridiplantae</taxon>
        <taxon>Streptophyta</taxon>
        <taxon>Embryophyta</taxon>
        <taxon>Tracheophyta</taxon>
        <taxon>Spermatophyta</taxon>
        <taxon>Magnoliopsida</taxon>
        <taxon>eudicotyledons</taxon>
        <taxon>Gunneridae</taxon>
        <taxon>Pentapetalae</taxon>
        <taxon>rosids</taxon>
        <taxon>malvids</taxon>
        <taxon>Brassicales</taxon>
        <taxon>Brassicaceae</taxon>
        <taxon>Brassiceae</taxon>
        <taxon>Brassica</taxon>
    </lineage>
</organism>
<evidence type="ECO:0000313" key="2">
    <source>
        <dbReference type="EMBL" id="KAG2297874.1"/>
    </source>
</evidence>
<dbReference type="EMBL" id="JAAMPC010000008">
    <property type="protein sequence ID" value="KAG2297874.1"/>
    <property type="molecule type" value="Genomic_DNA"/>
</dbReference>
<dbReference type="PANTHER" id="PTHR33167">
    <property type="entry name" value="TRANSCRIPTION FACTOR, PUTATIVE (DUF863)-RELATED"/>
    <property type="match status" value="1"/>
</dbReference>
<feature type="region of interest" description="Disordered" evidence="1">
    <location>
        <begin position="120"/>
        <end position="170"/>
    </location>
</feature>
<reference evidence="2 3" key="1">
    <citation type="submission" date="2020-02" db="EMBL/GenBank/DDBJ databases">
        <authorList>
            <person name="Ma Q."/>
            <person name="Huang Y."/>
            <person name="Song X."/>
            <person name="Pei D."/>
        </authorList>
    </citation>
    <scope>NUCLEOTIDE SEQUENCE [LARGE SCALE GENOMIC DNA]</scope>
    <source>
        <strain evidence="2">Sxm20200214</strain>
        <tissue evidence="2">Leaf</tissue>
    </source>
</reference>
<protein>
    <submittedName>
        <fullName evidence="2">Uncharacterized protein</fullName>
    </submittedName>
</protein>
<name>A0A8X7RZQ7_BRACI</name>
<dbReference type="InterPro" id="IPR008581">
    <property type="entry name" value="DUF863_pln"/>
</dbReference>
<sequence length="170" mass="19455">MTLQLHEITEEEYMPKPLVPEDLILEETSAVTSQRPRRGNARKAKQRRDFQRDILPGLVSLSKHEVTEDIEMFDGFMRATGSSWTPARKKTGLRGRPRRVITMPEPVYYPVQAPCPSVQQHFGSQSNNGEIEDRSFAGWGKMTRRPRRQRCPSSSTVTTTTSNQRHAPFT</sequence>
<keyword evidence="3" id="KW-1185">Reference proteome</keyword>
<comment type="caution">
    <text evidence="2">The sequence shown here is derived from an EMBL/GenBank/DDBJ whole genome shotgun (WGS) entry which is preliminary data.</text>
</comment>
<feature type="compositionally biased region" description="Low complexity" evidence="1">
    <location>
        <begin position="151"/>
        <end position="162"/>
    </location>
</feature>